<comment type="caution">
    <text evidence="4">The sequence shown here is derived from an EMBL/GenBank/DDBJ whole genome shotgun (WGS) entry which is preliminary data.</text>
</comment>
<protein>
    <recommendedName>
        <fullName evidence="3">HTH CENPB-type domain-containing protein</fullName>
    </recommendedName>
</protein>
<keyword evidence="2" id="KW-0238">DNA-binding</keyword>
<feature type="domain" description="HTH CENPB-type" evidence="3">
    <location>
        <begin position="58"/>
        <end position="117"/>
    </location>
</feature>
<dbReference type="Gene3D" id="1.10.10.60">
    <property type="entry name" value="Homeodomain-like"/>
    <property type="match status" value="1"/>
</dbReference>
<dbReference type="Proteomes" id="UP001159363">
    <property type="component" value="Chromosome 3"/>
</dbReference>
<organism evidence="4 5">
    <name type="scientific">Dryococelus australis</name>
    <dbReference type="NCBI Taxonomy" id="614101"/>
    <lineage>
        <taxon>Eukaryota</taxon>
        <taxon>Metazoa</taxon>
        <taxon>Ecdysozoa</taxon>
        <taxon>Arthropoda</taxon>
        <taxon>Hexapoda</taxon>
        <taxon>Insecta</taxon>
        <taxon>Pterygota</taxon>
        <taxon>Neoptera</taxon>
        <taxon>Polyneoptera</taxon>
        <taxon>Phasmatodea</taxon>
        <taxon>Verophasmatodea</taxon>
        <taxon>Anareolatae</taxon>
        <taxon>Phasmatidae</taxon>
        <taxon>Eurycanthinae</taxon>
        <taxon>Dryococelus</taxon>
    </lineage>
</organism>
<name>A0ABQ9HUZ3_9NEOP</name>
<accession>A0ABQ9HUZ3</accession>
<evidence type="ECO:0000259" key="3">
    <source>
        <dbReference type="SMART" id="SM00674"/>
    </source>
</evidence>
<evidence type="ECO:0000313" key="4">
    <source>
        <dbReference type="EMBL" id="KAJ8888176.1"/>
    </source>
</evidence>
<comment type="subcellular location">
    <subcellularLocation>
        <location evidence="1">Nucleus</location>
    </subcellularLocation>
</comment>
<dbReference type="EMBL" id="JARBHB010000003">
    <property type="protein sequence ID" value="KAJ8888176.1"/>
    <property type="molecule type" value="Genomic_DNA"/>
</dbReference>
<reference evidence="4 5" key="1">
    <citation type="submission" date="2023-02" db="EMBL/GenBank/DDBJ databases">
        <title>LHISI_Scaffold_Assembly.</title>
        <authorList>
            <person name="Stuart O.P."/>
            <person name="Cleave R."/>
            <person name="Magrath M.J.L."/>
            <person name="Mikheyev A.S."/>
        </authorList>
    </citation>
    <scope>NUCLEOTIDE SEQUENCE [LARGE SCALE GENOMIC DNA]</scope>
    <source>
        <strain evidence="4">Daus_M_001</strain>
        <tissue evidence="4">Leg muscle</tissue>
    </source>
</reference>
<evidence type="ECO:0000256" key="1">
    <source>
        <dbReference type="ARBA" id="ARBA00004123"/>
    </source>
</evidence>
<sequence>MYKAVGWGMSWTWEITAEGGSRTERPQLPAILYLLMCDAEMNIITGEVETISWLDGSQSGCGRKYVRRDKGVPISGQILQHKALHFRNEFDAGDSDFTASVGWLDRLKKRYSINQLSVCGEKLSSNFEEMEAFKKIFQERIETYSVTTETLHSLARRSDEALGVRFNVARIAPSILDLGPADHFIHASAKWNCGIIRKMHPGDSQCLRQVQRVVPFPESGATTPHVSPLATTPYSYAEERVCGEGSAQSPRLCVLDIPRPSSFHSAAAQYSPHFALLDSEDLEMSRAAQTSSLARKQFKAPSDKSVAATHIKCAIAAKRKDLNLRAVV</sequence>
<proteinExistence type="predicted"/>
<evidence type="ECO:0000256" key="2">
    <source>
        <dbReference type="ARBA" id="ARBA00023125"/>
    </source>
</evidence>
<evidence type="ECO:0000313" key="5">
    <source>
        <dbReference type="Proteomes" id="UP001159363"/>
    </source>
</evidence>
<dbReference type="SUPFAM" id="SSF46689">
    <property type="entry name" value="Homeodomain-like"/>
    <property type="match status" value="1"/>
</dbReference>
<dbReference type="InterPro" id="IPR009057">
    <property type="entry name" value="Homeodomain-like_sf"/>
</dbReference>
<dbReference type="Pfam" id="PF03221">
    <property type="entry name" value="HTH_Tnp_Tc5"/>
    <property type="match status" value="1"/>
</dbReference>
<keyword evidence="5" id="KW-1185">Reference proteome</keyword>
<dbReference type="InterPro" id="IPR006600">
    <property type="entry name" value="HTH_CenpB_DNA-bd_dom"/>
</dbReference>
<dbReference type="SMART" id="SM00674">
    <property type="entry name" value="CENPB"/>
    <property type="match status" value="1"/>
</dbReference>
<gene>
    <name evidence="4" type="ORF">PR048_007663</name>
</gene>